<name>A0A9E7PNW1_9EURY</name>
<accession>A0A9E7PNW1</accession>
<evidence type="ECO:0000313" key="1">
    <source>
        <dbReference type="EMBL" id="UUX93724.1"/>
    </source>
</evidence>
<dbReference type="KEGG" id="mend:L6E24_06315"/>
<protein>
    <submittedName>
        <fullName evidence="1">Uncharacterized protein</fullName>
    </submittedName>
</protein>
<evidence type="ECO:0000313" key="2">
    <source>
        <dbReference type="Proteomes" id="UP001060368"/>
    </source>
</evidence>
<organism evidence="1 2">
    <name type="scientific">Methanoplanus endosymbiosus</name>
    <dbReference type="NCBI Taxonomy" id="33865"/>
    <lineage>
        <taxon>Archaea</taxon>
        <taxon>Methanobacteriati</taxon>
        <taxon>Methanobacteriota</taxon>
        <taxon>Stenosarchaea group</taxon>
        <taxon>Methanomicrobia</taxon>
        <taxon>Methanomicrobiales</taxon>
        <taxon>Methanomicrobiaceae</taxon>
        <taxon>Methanoplanus</taxon>
    </lineage>
</organism>
<gene>
    <name evidence="1" type="ORF">L6E24_06315</name>
</gene>
<keyword evidence="2" id="KW-1185">Reference proteome</keyword>
<reference evidence="1" key="1">
    <citation type="submission" date="2022-04" db="EMBL/GenBank/DDBJ databases">
        <title>Complete genome of Methanoplanus endosymbiosus DSM 3599.</title>
        <authorList>
            <person name="Chen S.-C."/>
            <person name="You Y.-T."/>
            <person name="Zhou Y.-Z."/>
            <person name="Lai M.-C."/>
        </authorList>
    </citation>
    <scope>NUCLEOTIDE SEQUENCE</scope>
    <source>
        <strain evidence="1">DSM 3599</strain>
    </source>
</reference>
<sequence>MKLKIPSVAREETLVAKKTTTQKHPHHPHHPRQTQKISAMELYFLKTREKNVEGEKQTTLTTLTTSPMVLGEIRKVLSEKKCLISPRTRYKAKITISGGFLLWVLM</sequence>
<dbReference type="EMBL" id="CP096115">
    <property type="protein sequence ID" value="UUX93724.1"/>
    <property type="molecule type" value="Genomic_DNA"/>
</dbReference>
<dbReference type="GeneID" id="74307296"/>
<dbReference type="RefSeq" id="WP_257743860.1">
    <property type="nucleotide sequence ID" value="NZ_CP096115.1"/>
</dbReference>
<proteinExistence type="predicted"/>
<dbReference type="Proteomes" id="UP001060368">
    <property type="component" value="Chromosome"/>
</dbReference>
<dbReference type="AlphaFoldDB" id="A0A9E7PNW1"/>